<sequence length="328" mass="34398">MRLPKSTAVYATAAATFTLLGGAATTYGATFKTVTVQDSGQRRTLCGFSTGTVGQFLKRYGIQVKSRDHVSPSIDSPVQNHMVVNIEHPKAITINDNGKLETVSTFDNSVGELLKDQGISLTSSDHVSVPNSSSLSDGEVISIHSTTEKVSTKTQDIPFQTIRRRSAQLLSGHEKVVAHGVKGSLQLQTTSVYRDGHKISETVTKKVVHQPVNQIVEVGTATAVHHYTLASRSGSPGSGMVQSSMTVLATAYAAGGVTATGRPAQPGVIAVDPNVIPLGSKVYIPGLGTYTAADTGGAIVGHHIDICMGSASAASQWGERTVTVYIVK</sequence>
<evidence type="ECO:0000313" key="4">
    <source>
        <dbReference type="EMBL" id="WAH38959.1"/>
    </source>
</evidence>
<dbReference type="Pfam" id="PF06725">
    <property type="entry name" value="3D"/>
    <property type="match status" value="1"/>
</dbReference>
<dbReference type="Gene3D" id="2.40.40.10">
    <property type="entry name" value="RlpA-like domain"/>
    <property type="match status" value="1"/>
</dbReference>
<dbReference type="Gene3D" id="2.20.230.10">
    <property type="entry name" value="Resuscitation-promoting factor rpfb"/>
    <property type="match status" value="1"/>
</dbReference>
<dbReference type="InterPro" id="IPR036908">
    <property type="entry name" value="RlpA-like_sf"/>
</dbReference>
<dbReference type="PANTHER" id="PTHR39160">
    <property type="entry name" value="CELL WALL-BINDING PROTEIN YOCH"/>
    <property type="match status" value="1"/>
</dbReference>
<dbReference type="InterPro" id="IPR010611">
    <property type="entry name" value="3D_dom"/>
</dbReference>
<dbReference type="Proteomes" id="UP001164803">
    <property type="component" value="Chromosome"/>
</dbReference>
<accession>A0ABY6Z7V1</accession>
<evidence type="ECO:0000259" key="3">
    <source>
        <dbReference type="PROSITE" id="PS51109"/>
    </source>
</evidence>
<dbReference type="SMART" id="SM01208">
    <property type="entry name" value="G5"/>
    <property type="match status" value="1"/>
</dbReference>
<dbReference type="PROSITE" id="PS51109">
    <property type="entry name" value="G5"/>
    <property type="match status" value="1"/>
</dbReference>
<evidence type="ECO:0000256" key="2">
    <source>
        <dbReference type="SAM" id="SignalP"/>
    </source>
</evidence>
<dbReference type="CDD" id="cd14667">
    <property type="entry name" value="3D_containing_proteins"/>
    <property type="match status" value="1"/>
</dbReference>
<dbReference type="EMBL" id="CP104064">
    <property type="protein sequence ID" value="WAH38959.1"/>
    <property type="molecule type" value="Genomic_DNA"/>
</dbReference>
<reference evidence="4" key="1">
    <citation type="submission" date="2022-08" db="EMBL/GenBank/DDBJ databases">
        <title>Alicyclobacillus dauci DSM2870, complete genome.</title>
        <authorList>
            <person name="Wang Q."/>
            <person name="Cai R."/>
            <person name="Wang Z."/>
        </authorList>
    </citation>
    <scope>NUCLEOTIDE SEQUENCE</scope>
    <source>
        <strain evidence="4">DSM 28700</strain>
    </source>
</reference>
<dbReference type="PANTHER" id="PTHR39160:SF4">
    <property type="entry name" value="RESUSCITATION-PROMOTING FACTOR RPFB"/>
    <property type="match status" value="1"/>
</dbReference>
<gene>
    <name evidence="4" type="ORF">NZD86_11005</name>
</gene>
<dbReference type="InterPro" id="IPR007137">
    <property type="entry name" value="DUF348"/>
</dbReference>
<feature type="chain" id="PRO_5047351674" evidence="2">
    <location>
        <begin position="29"/>
        <end position="328"/>
    </location>
</feature>
<dbReference type="RefSeq" id="WP_268046581.1">
    <property type="nucleotide sequence ID" value="NZ_CP104064.1"/>
</dbReference>
<dbReference type="InterPro" id="IPR051933">
    <property type="entry name" value="Resuscitation_pf_RpfB"/>
</dbReference>
<organism evidence="4 5">
    <name type="scientific">Alicyclobacillus dauci</name>
    <dbReference type="NCBI Taxonomy" id="1475485"/>
    <lineage>
        <taxon>Bacteria</taxon>
        <taxon>Bacillati</taxon>
        <taxon>Bacillota</taxon>
        <taxon>Bacilli</taxon>
        <taxon>Bacillales</taxon>
        <taxon>Alicyclobacillaceae</taxon>
        <taxon>Alicyclobacillus</taxon>
    </lineage>
</organism>
<dbReference type="Pfam" id="PF07501">
    <property type="entry name" value="G5"/>
    <property type="match status" value="1"/>
</dbReference>
<dbReference type="InterPro" id="IPR059180">
    <property type="entry name" value="3D_YorM"/>
</dbReference>
<protein>
    <submittedName>
        <fullName evidence="4">Ubiquitin-like domain-containing protein</fullName>
    </submittedName>
</protein>
<dbReference type="Pfam" id="PF03990">
    <property type="entry name" value="DUF348"/>
    <property type="match status" value="2"/>
</dbReference>
<evidence type="ECO:0000313" key="5">
    <source>
        <dbReference type="Proteomes" id="UP001164803"/>
    </source>
</evidence>
<dbReference type="InterPro" id="IPR011098">
    <property type="entry name" value="G5_dom"/>
</dbReference>
<keyword evidence="5" id="KW-1185">Reference proteome</keyword>
<name>A0ABY6Z7V1_9BACL</name>
<evidence type="ECO:0000256" key="1">
    <source>
        <dbReference type="ARBA" id="ARBA00022729"/>
    </source>
</evidence>
<proteinExistence type="predicted"/>
<dbReference type="SUPFAM" id="SSF50685">
    <property type="entry name" value="Barwin-like endoglucanases"/>
    <property type="match status" value="1"/>
</dbReference>
<feature type="domain" description="G5" evidence="3">
    <location>
        <begin position="143"/>
        <end position="222"/>
    </location>
</feature>
<keyword evidence="1 2" id="KW-0732">Signal</keyword>
<feature type="signal peptide" evidence="2">
    <location>
        <begin position="1"/>
        <end position="28"/>
    </location>
</feature>